<evidence type="ECO:0000313" key="6">
    <source>
        <dbReference type="Proteomes" id="UP000177235"/>
    </source>
</evidence>
<reference evidence="5 6" key="1">
    <citation type="journal article" date="2016" name="Nat. Commun.">
        <title>Thousands of microbial genomes shed light on interconnected biogeochemical processes in an aquifer system.</title>
        <authorList>
            <person name="Anantharaman K."/>
            <person name="Brown C.T."/>
            <person name="Hug L.A."/>
            <person name="Sharon I."/>
            <person name="Castelle C.J."/>
            <person name="Probst A.J."/>
            <person name="Thomas B.C."/>
            <person name="Singh A."/>
            <person name="Wilkins M.J."/>
            <person name="Karaoz U."/>
            <person name="Brodie E.L."/>
            <person name="Williams K.H."/>
            <person name="Hubbard S.S."/>
            <person name="Banfield J.F."/>
        </authorList>
    </citation>
    <scope>NUCLEOTIDE SEQUENCE [LARGE SCALE GENOMIC DNA]</scope>
</reference>
<dbReference type="Pfam" id="PF03446">
    <property type="entry name" value="NAD_binding_2"/>
    <property type="match status" value="1"/>
</dbReference>
<dbReference type="InterPro" id="IPR036291">
    <property type="entry name" value="NAD(P)-bd_dom_sf"/>
</dbReference>
<dbReference type="GO" id="GO:0004616">
    <property type="term" value="F:phosphogluconate dehydrogenase (decarboxylating) activity"/>
    <property type="evidence" value="ECO:0007669"/>
    <property type="project" value="InterPro"/>
</dbReference>
<dbReference type="InterPro" id="IPR006183">
    <property type="entry name" value="Pgluconate_DH"/>
</dbReference>
<protein>
    <submittedName>
        <fullName evidence="5">6-phosphogluconate dehydrogenase (Decarboxylating)</fullName>
    </submittedName>
</protein>
<organism evidence="5 6">
    <name type="scientific">Candidatus Doudnabacteria bacterium RIFCSPLOWO2_02_FULL_48_13</name>
    <dbReference type="NCBI Taxonomy" id="1817845"/>
    <lineage>
        <taxon>Bacteria</taxon>
        <taxon>Candidatus Doudnaibacteriota</taxon>
    </lineage>
</organism>
<keyword evidence="2" id="KW-0560">Oxidoreductase</keyword>
<dbReference type="InterPro" id="IPR013328">
    <property type="entry name" value="6PGD_dom2"/>
</dbReference>
<dbReference type="InterPro" id="IPR004849">
    <property type="entry name" value="6DGDH_YqeC"/>
</dbReference>
<dbReference type="SUPFAM" id="SSF51735">
    <property type="entry name" value="NAD(P)-binding Rossmann-fold domains"/>
    <property type="match status" value="1"/>
</dbReference>
<keyword evidence="3" id="KW-0311">Gluconate utilization</keyword>
<dbReference type="SMART" id="SM01350">
    <property type="entry name" value="6PGD"/>
    <property type="match status" value="1"/>
</dbReference>
<evidence type="ECO:0000259" key="4">
    <source>
        <dbReference type="SMART" id="SM01350"/>
    </source>
</evidence>
<name>A0A1F5QBU7_9BACT</name>
<dbReference type="GO" id="GO:0050661">
    <property type="term" value="F:NADP binding"/>
    <property type="evidence" value="ECO:0007669"/>
    <property type="project" value="InterPro"/>
</dbReference>
<dbReference type="SUPFAM" id="SSF48179">
    <property type="entry name" value="6-phosphogluconate dehydrogenase C-terminal domain-like"/>
    <property type="match status" value="1"/>
</dbReference>
<dbReference type="NCBIfam" id="TIGR00872">
    <property type="entry name" value="gnd_rel"/>
    <property type="match status" value="1"/>
</dbReference>
<dbReference type="GO" id="GO:0006098">
    <property type="term" value="P:pentose-phosphate shunt"/>
    <property type="evidence" value="ECO:0007669"/>
    <property type="project" value="InterPro"/>
</dbReference>
<dbReference type="Gene3D" id="1.10.1040.10">
    <property type="entry name" value="N-(1-d-carboxylethyl)-l-norvaline Dehydrogenase, domain 2"/>
    <property type="match status" value="1"/>
</dbReference>
<gene>
    <name evidence="5" type="ORF">A3J05_00330</name>
</gene>
<evidence type="ECO:0000256" key="1">
    <source>
        <dbReference type="ARBA" id="ARBA00008419"/>
    </source>
</evidence>
<dbReference type="PANTHER" id="PTHR11811">
    <property type="entry name" value="6-PHOSPHOGLUCONATE DEHYDROGENASE"/>
    <property type="match status" value="1"/>
</dbReference>
<dbReference type="InterPro" id="IPR008927">
    <property type="entry name" value="6-PGluconate_DH-like_C_sf"/>
</dbReference>
<dbReference type="PRINTS" id="PR00076">
    <property type="entry name" value="6PGDHDRGNASE"/>
</dbReference>
<dbReference type="InterPro" id="IPR006115">
    <property type="entry name" value="6PGDH_NADP-bd"/>
</dbReference>
<proteinExistence type="inferred from homology"/>
<dbReference type="Pfam" id="PF00393">
    <property type="entry name" value="6PGD"/>
    <property type="match status" value="1"/>
</dbReference>
<evidence type="ECO:0000313" key="5">
    <source>
        <dbReference type="EMBL" id="OGE99372.1"/>
    </source>
</evidence>
<evidence type="ECO:0000256" key="3">
    <source>
        <dbReference type="ARBA" id="ARBA00023064"/>
    </source>
</evidence>
<feature type="domain" description="6-phosphogluconate dehydrogenase C-terminal" evidence="4">
    <location>
        <begin position="173"/>
        <end position="307"/>
    </location>
</feature>
<dbReference type="InterPro" id="IPR006114">
    <property type="entry name" value="6PGDH_C"/>
</dbReference>
<dbReference type="EMBL" id="MFFF01000021">
    <property type="protein sequence ID" value="OGE99372.1"/>
    <property type="molecule type" value="Genomic_DNA"/>
</dbReference>
<comment type="caution">
    <text evidence="5">The sequence shown here is derived from an EMBL/GenBank/DDBJ whole genome shotgun (WGS) entry which is preliminary data.</text>
</comment>
<dbReference type="AlphaFoldDB" id="A0A1F5QBU7"/>
<comment type="similarity">
    <text evidence="1">Belongs to the 6-phosphogluconate dehydrogenase family.</text>
</comment>
<dbReference type="Gene3D" id="3.40.50.720">
    <property type="entry name" value="NAD(P)-binding Rossmann-like Domain"/>
    <property type="match status" value="1"/>
</dbReference>
<evidence type="ECO:0000256" key="2">
    <source>
        <dbReference type="ARBA" id="ARBA00023002"/>
    </source>
</evidence>
<accession>A0A1F5QBU7</accession>
<dbReference type="NCBIfam" id="NF007161">
    <property type="entry name" value="PRK09599.1"/>
    <property type="match status" value="1"/>
</dbReference>
<dbReference type="Proteomes" id="UP000177235">
    <property type="component" value="Unassembled WGS sequence"/>
</dbReference>
<dbReference type="GO" id="GO:0019521">
    <property type="term" value="P:D-gluconate metabolic process"/>
    <property type="evidence" value="ECO:0007669"/>
    <property type="project" value="UniProtKB-KW"/>
</dbReference>
<sequence>MSVGILGLGRMGAQIARRLHKNNINVIAWNRSPGPREEFSAIGGLTAESPTELIEKLSAAGSPKIVWLMLPAGGLVDEFLFGPKALSLSKGDVVIDGGNSFYRDSQRRAKKLAENGIHFFDSGTSGGVWGEKNGFSIMVGGPAPVFPVIEPIFKVLAAGNGNSYGLVGKTGAGHFVKMVHNAIEYGMMEAIAEGFGVLRASEFKDLDFSQIAHIWSKGSVVSSWLVDLAKNIFDTENLDNVVGYIHHTGEGKWTIDEAKRLGVSVPVMEDSFRVRMESEKPENQEIFSNKIVALLRKQFGGHEVKYK</sequence>